<organism evidence="1 2">
    <name type="scientific">Streptococcus ruminantium</name>
    <dbReference type="NCBI Taxonomy" id="1917441"/>
    <lineage>
        <taxon>Bacteria</taxon>
        <taxon>Bacillati</taxon>
        <taxon>Bacillota</taxon>
        <taxon>Bacilli</taxon>
        <taxon>Lactobacillales</taxon>
        <taxon>Streptococcaceae</taxon>
        <taxon>Streptococcus</taxon>
    </lineage>
</organism>
<feature type="non-terminal residue" evidence="1">
    <location>
        <position position="1"/>
    </location>
</feature>
<evidence type="ECO:0000313" key="2">
    <source>
        <dbReference type="Proteomes" id="UP001228446"/>
    </source>
</evidence>
<dbReference type="SUPFAM" id="SSF52518">
    <property type="entry name" value="Thiamin diphosphate-binding fold (THDP-binding)"/>
    <property type="match status" value="1"/>
</dbReference>
<reference evidence="1 2" key="1">
    <citation type="submission" date="2023-08" db="EMBL/GenBank/DDBJ databases">
        <title>Streptococcus ruminantium-associated sheep mastitis outbreak detected in Italy is distinct from bovine isolates.</title>
        <authorList>
            <person name="Rosa M.N."/>
            <person name="Vezina B."/>
            <person name="Tola S."/>
        </authorList>
    </citation>
    <scope>NUCLEOTIDE SEQUENCE [LARGE SCALE GENOMIC DNA]</scope>
    <source>
        <strain evidence="1 2">OM6730</strain>
    </source>
</reference>
<keyword evidence="2" id="KW-1185">Reference proteome</keyword>
<accession>A0ABU1B671</accession>
<sequence length="182" mass="20869">KKDLGMMAMTYGNVYVAQVASGANPVQVIKAFEEAEKHPGPSLIIAYVPCITHKIAGGMKESLQEARQAVESGYWSLYRYNPKLEQEGRNPMILDYKRPNFAKMIDFMMKQERFSSLQQFNPTVAADLFHQTVEQAKRRFINYAKLSGDFDNYMKRVQKNQTKKSSTIQESTLETIIHSLDF</sequence>
<evidence type="ECO:0000313" key="1">
    <source>
        <dbReference type="EMBL" id="MDQ8833521.1"/>
    </source>
</evidence>
<dbReference type="PANTHER" id="PTHR32154">
    <property type="entry name" value="PYRUVATE-FLAVODOXIN OXIDOREDUCTASE-RELATED"/>
    <property type="match status" value="1"/>
</dbReference>
<name>A0ABU1B671_9STRE</name>
<gene>
    <name evidence="1" type="ORF">RFF62_07000</name>
</gene>
<keyword evidence="1" id="KW-0670">Pyruvate</keyword>
<dbReference type="PANTHER" id="PTHR32154:SF0">
    <property type="entry name" value="PYRUVATE-FLAVODOXIN OXIDOREDUCTASE-RELATED"/>
    <property type="match status" value="1"/>
</dbReference>
<dbReference type="Gene3D" id="3.40.50.970">
    <property type="match status" value="1"/>
</dbReference>
<dbReference type="Proteomes" id="UP001228446">
    <property type="component" value="Unassembled WGS sequence"/>
</dbReference>
<dbReference type="InterPro" id="IPR050722">
    <property type="entry name" value="Pyruvate:ferred/Flavod_OxRd"/>
</dbReference>
<protein>
    <submittedName>
        <fullName evidence="1">Pyruvate:ferredoxin (Flavodoxin) oxidoreductase</fullName>
    </submittedName>
</protein>
<dbReference type="EMBL" id="JAVIBX010000026">
    <property type="protein sequence ID" value="MDQ8833521.1"/>
    <property type="molecule type" value="Genomic_DNA"/>
</dbReference>
<comment type="caution">
    <text evidence="1">The sequence shown here is derived from an EMBL/GenBank/DDBJ whole genome shotgun (WGS) entry which is preliminary data.</text>
</comment>
<proteinExistence type="predicted"/>
<dbReference type="InterPro" id="IPR029061">
    <property type="entry name" value="THDP-binding"/>
</dbReference>